<dbReference type="EMBL" id="VRMN01000001">
    <property type="protein sequence ID" value="KAA8499212.1"/>
    <property type="molecule type" value="Genomic_DNA"/>
</dbReference>
<sequence>MRGVKDGGGYTAGETSAREVWVTKDPAAFVAGGVWPVVSSARAGGSVAGASRHREQYVCAVSVGVRWENREDPARSKGGSRLRMLTPGPGSGPPNDRDGKKRAGSPSWWAAVWQALTAGTRRTAGTNGVEEQEPVSNISEVSSGSRGVSSTAPANADARGLRAESNASALEFAKHVHDADREQLERYFAALPEHLRQDAREFPTYDPATGKRIIAIGDVHGDHVAMLAVLRLAGLVPTQEQLEESPEKYKEDMWMGGDAVLVQVGDQLDRGDNERMILHTLLSLRKQARQQGGDIHVLLGNHEIMNVQCDFRYVTAGGFEEFTLQDRELEELGEVEIHEDGSKTLFPEMSRSALSDMFTLNRMPPFMRPRAVALRPGGPTALMLSEFNVAVRVGGYLFVHGGFTPEHLDALAEHEFPLEQLNYETRQYLRGLGEEPRLLQDPQSPLWARDFSSPNPRASDCERLEDTLRRLHVDGMVVGHTPQAMGVNAACGGLVWRVDTGLSASYGGALECLEIERDRSIKVLTFSGAVAASTRVRDQRSSRALQ</sequence>
<dbReference type="Proteomes" id="UP000324585">
    <property type="component" value="Unassembled WGS sequence"/>
</dbReference>
<evidence type="ECO:0000313" key="4">
    <source>
        <dbReference type="Proteomes" id="UP000324585"/>
    </source>
</evidence>
<name>A0A5J4Z841_PORPP</name>
<dbReference type="InterPro" id="IPR029052">
    <property type="entry name" value="Metallo-depent_PP-like"/>
</dbReference>
<comment type="caution">
    <text evidence="3">The sequence shown here is derived from an EMBL/GenBank/DDBJ whole genome shotgun (WGS) entry which is preliminary data.</text>
</comment>
<dbReference type="SUPFAM" id="SSF56300">
    <property type="entry name" value="Metallo-dependent phosphatases"/>
    <property type="match status" value="1"/>
</dbReference>
<protein>
    <submittedName>
        <fullName evidence="3">Shewanella-like protein phosphatase 1</fullName>
    </submittedName>
</protein>
<dbReference type="Pfam" id="PF00149">
    <property type="entry name" value="Metallophos"/>
    <property type="match status" value="1"/>
</dbReference>
<evidence type="ECO:0000313" key="3">
    <source>
        <dbReference type="EMBL" id="KAA8499212.1"/>
    </source>
</evidence>
<evidence type="ECO:0000256" key="1">
    <source>
        <dbReference type="SAM" id="MobiDB-lite"/>
    </source>
</evidence>
<dbReference type="OrthoDB" id="5976022at2759"/>
<evidence type="ECO:0000259" key="2">
    <source>
        <dbReference type="Pfam" id="PF00149"/>
    </source>
</evidence>
<reference evidence="4" key="1">
    <citation type="journal article" date="2019" name="Nat. Commun.">
        <title>Expansion of phycobilisome linker gene families in mesophilic red algae.</title>
        <authorList>
            <person name="Lee J."/>
            <person name="Kim D."/>
            <person name="Bhattacharya D."/>
            <person name="Yoon H.S."/>
        </authorList>
    </citation>
    <scope>NUCLEOTIDE SEQUENCE [LARGE SCALE GENOMIC DNA]</scope>
    <source>
        <strain evidence="4">CCMP 1328</strain>
    </source>
</reference>
<dbReference type="AlphaFoldDB" id="A0A5J4Z841"/>
<accession>A0A5J4Z841</accession>
<feature type="compositionally biased region" description="Low complexity" evidence="1">
    <location>
        <begin position="139"/>
        <end position="150"/>
    </location>
</feature>
<keyword evidence="4" id="KW-1185">Reference proteome</keyword>
<organism evidence="3 4">
    <name type="scientific">Porphyridium purpureum</name>
    <name type="common">Red alga</name>
    <name type="synonym">Porphyridium cruentum</name>
    <dbReference type="NCBI Taxonomy" id="35688"/>
    <lineage>
        <taxon>Eukaryota</taxon>
        <taxon>Rhodophyta</taxon>
        <taxon>Bangiophyceae</taxon>
        <taxon>Porphyridiales</taxon>
        <taxon>Porphyridiaceae</taxon>
        <taxon>Porphyridium</taxon>
    </lineage>
</organism>
<dbReference type="PANTHER" id="PTHR46546">
    <property type="entry name" value="SHEWANELLA-LIKE PROTEIN PHOSPHATASE 1"/>
    <property type="match status" value="1"/>
</dbReference>
<dbReference type="PANTHER" id="PTHR46546:SF4">
    <property type="entry name" value="SHEWANELLA-LIKE PROTEIN PHOSPHATASE 1"/>
    <property type="match status" value="1"/>
</dbReference>
<dbReference type="InterPro" id="IPR004843">
    <property type="entry name" value="Calcineurin-like_PHP"/>
</dbReference>
<dbReference type="Gene3D" id="3.60.21.10">
    <property type="match status" value="1"/>
</dbReference>
<feature type="region of interest" description="Disordered" evidence="1">
    <location>
        <begin position="121"/>
        <end position="160"/>
    </location>
</feature>
<proteinExistence type="predicted"/>
<feature type="domain" description="Calcineurin-like phosphoesterase" evidence="2">
    <location>
        <begin position="212"/>
        <end position="483"/>
    </location>
</feature>
<dbReference type="GO" id="GO:0016787">
    <property type="term" value="F:hydrolase activity"/>
    <property type="evidence" value="ECO:0007669"/>
    <property type="project" value="InterPro"/>
</dbReference>
<feature type="region of interest" description="Disordered" evidence="1">
    <location>
        <begin position="70"/>
        <end position="104"/>
    </location>
</feature>
<gene>
    <name evidence="3" type="ORF">FVE85_6797</name>
</gene>